<dbReference type="OrthoDB" id="9759607at2"/>
<dbReference type="GO" id="GO:0043709">
    <property type="term" value="P:cell adhesion involved in single-species biofilm formation"/>
    <property type="evidence" value="ECO:0007669"/>
    <property type="project" value="TreeGrafter"/>
</dbReference>
<keyword evidence="1" id="KW-0472">Membrane</keyword>
<organism evidence="3 4">
    <name type="scientific">Lysinibacillus composti</name>
    <dbReference type="NCBI Taxonomy" id="720633"/>
    <lineage>
        <taxon>Bacteria</taxon>
        <taxon>Bacillati</taxon>
        <taxon>Bacillota</taxon>
        <taxon>Bacilli</taxon>
        <taxon>Bacillales</taxon>
        <taxon>Bacillaceae</taxon>
        <taxon>Lysinibacillus</taxon>
    </lineage>
</organism>
<dbReference type="AlphaFoldDB" id="A0A3N9UIH3"/>
<feature type="transmembrane region" description="Helical" evidence="1">
    <location>
        <begin position="89"/>
        <end position="109"/>
    </location>
</feature>
<comment type="caution">
    <text evidence="3">The sequence shown here is derived from an EMBL/GenBank/DDBJ whole genome shotgun (WGS) entry which is preliminary data.</text>
</comment>
<dbReference type="PANTHER" id="PTHR45138:SF9">
    <property type="entry name" value="DIGUANYLATE CYCLASE DGCM-RELATED"/>
    <property type="match status" value="1"/>
</dbReference>
<feature type="transmembrane region" description="Helical" evidence="1">
    <location>
        <begin position="57"/>
        <end position="77"/>
    </location>
</feature>
<dbReference type="Proteomes" id="UP000274033">
    <property type="component" value="Unassembled WGS sequence"/>
</dbReference>
<dbReference type="FunFam" id="3.30.70.270:FF:000001">
    <property type="entry name" value="Diguanylate cyclase domain protein"/>
    <property type="match status" value="1"/>
</dbReference>
<dbReference type="NCBIfam" id="TIGR00254">
    <property type="entry name" value="GGDEF"/>
    <property type="match status" value="1"/>
</dbReference>
<dbReference type="InterPro" id="IPR029787">
    <property type="entry name" value="Nucleotide_cyclase"/>
</dbReference>
<dbReference type="Pfam" id="PF00990">
    <property type="entry name" value="GGDEF"/>
    <property type="match status" value="1"/>
</dbReference>
<dbReference type="GO" id="GO:1902201">
    <property type="term" value="P:negative regulation of bacterial-type flagellum-dependent cell motility"/>
    <property type="evidence" value="ECO:0007669"/>
    <property type="project" value="TreeGrafter"/>
</dbReference>
<feature type="transmembrane region" description="Helical" evidence="1">
    <location>
        <begin position="115"/>
        <end position="134"/>
    </location>
</feature>
<keyword evidence="1" id="KW-1133">Transmembrane helix</keyword>
<evidence type="ECO:0000259" key="2">
    <source>
        <dbReference type="PROSITE" id="PS50887"/>
    </source>
</evidence>
<reference evidence="3 4" key="1">
    <citation type="journal article" date="2013" name="J. Microbiol.">
        <title>Lysinibacillus chungkukjangi sp. nov., isolated from Chungkukjang, Korean fermented soybean food.</title>
        <authorList>
            <person name="Kim S.J."/>
            <person name="Jang Y.H."/>
            <person name="Hamada M."/>
            <person name="Ahn J.H."/>
            <person name="Weon H.Y."/>
            <person name="Suzuki K."/>
            <person name="Whang K.S."/>
            <person name="Kwon S.W."/>
        </authorList>
    </citation>
    <scope>NUCLEOTIDE SEQUENCE [LARGE SCALE GENOMIC DNA]</scope>
    <source>
        <strain evidence="3 4">MCCC 1A12701</strain>
    </source>
</reference>
<dbReference type="PROSITE" id="PS50887">
    <property type="entry name" value="GGDEF"/>
    <property type="match status" value="1"/>
</dbReference>
<dbReference type="Gene3D" id="3.30.70.270">
    <property type="match status" value="1"/>
</dbReference>
<proteinExistence type="predicted"/>
<evidence type="ECO:0000256" key="1">
    <source>
        <dbReference type="SAM" id="Phobius"/>
    </source>
</evidence>
<dbReference type="SMART" id="SM00267">
    <property type="entry name" value="GGDEF"/>
    <property type="match status" value="1"/>
</dbReference>
<gene>
    <name evidence="3" type="ORF">EBB45_04260</name>
</gene>
<dbReference type="GO" id="GO:0052621">
    <property type="term" value="F:diguanylate cyclase activity"/>
    <property type="evidence" value="ECO:0007669"/>
    <property type="project" value="TreeGrafter"/>
</dbReference>
<feature type="transmembrane region" description="Helical" evidence="1">
    <location>
        <begin position="20"/>
        <end position="37"/>
    </location>
</feature>
<dbReference type="RefSeq" id="WP_124762972.1">
    <property type="nucleotide sequence ID" value="NZ_JAFBDY010000002.1"/>
</dbReference>
<sequence>MIEERDCKRLEIAKHNLQKIALICKVSTIVIVIMYIFNEILSTFPPLNANEPFTFYFDFNFLIILFNLAVMYILKILRFKVTKSNIGKIEKFINGYVTILILIGAFVSLLDRELYNQLMIYTLLVLTCSSFLLLHLKQLVVSLIISITVLIIGLFILGGYNPEFKHQVIYLLTLLPISYYISKSHFYSYNRSLQLQTNLLREAEITRELTKKLREANRQLELQASLDPLTKLFNRRAFNDYLKEIKNKVTEEPIHLSAIMIDVDCFKLYNDTYGHLEGDIVLERLGKVLSNIADEYGCFASRWGGEEFVILMVNQTKEVADSLCQTVIKEVRNLAINHRVSHVDSFITVSIGAYSEKIMNESQILHCINQADLALYHVKENGRKNYIHLNNDFYFEGAYRKG</sequence>
<name>A0A3N9UIH3_9BACI</name>
<dbReference type="GO" id="GO:0005886">
    <property type="term" value="C:plasma membrane"/>
    <property type="evidence" value="ECO:0007669"/>
    <property type="project" value="TreeGrafter"/>
</dbReference>
<keyword evidence="1" id="KW-0812">Transmembrane</keyword>
<protein>
    <submittedName>
        <fullName evidence="3">GGDEF domain-containing protein</fullName>
    </submittedName>
</protein>
<dbReference type="InterPro" id="IPR000160">
    <property type="entry name" value="GGDEF_dom"/>
</dbReference>
<evidence type="ECO:0000313" key="3">
    <source>
        <dbReference type="EMBL" id="RQW75834.1"/>
    </source>
</evidence>
<dbReference type="PANTHER" id="PTHR45138">
    <property type="entry name" value="REGULATORY COMPONENTS OF SENSORY TRANSDUCTION SYSTEM"/>
    <property type="match status" value="1"/>
</dbReference>
<accession>A0A3N9UIH3</accession>
<dbReference type="InterPro" id="IPR050469">
    <property type="entry name" value="Diguanylate_Cyclase"/>
</dbReference>
<dbReference type="InterPro" id="IPR043128">
    <property type="entry name" value="Rev_trsase/Diguanyl_cyclase"/>
</dbReference>
<keyword evidence="4" id="KW-1185">Reference proteome</keyword>
<feature type="transmembrane region" description="Helical" evidence="1">
    <location>
        <begin position="139"/>
        <end position="158"/>
    </location>
</feature>
<dbReference type="EMBL" id="RRCT01000002">
    <property type="protein sequence ID" value="RQW75834.1"/>
    <property type="molecule type" value="Genomic_DNA"/>
</dbReference>
<feature type="domain" description="GGDEF" evidence="2">
    <location>
        <begin position="254"/>
        <end position="391"/>
    </location>
</feature>
<dbReference type="SUPFAM" id="SSF55073">
    <property type="entry name" value="Nucleotide cyclase"/>
    <property type="match status" value="1"/>
</dbReference>
<evidence type="ECO:0000313" key="4">
    <source>
        <dbReference type="Proteomes" id="UP000274033"/>
    </source>
</evidence>
<dbReference type="CDD" id="cd01949">
    <property type="entry name" value="GGDEF"/>
    <property type="match status" value="1"/>
</dbReference>